<gene>
    <name evidence="4" type="primary">yfcH</name>
    <name evidence="4" type="ORF">GCM10009332_21640</name>
</gene>
<organism evidence="4 5">
    <name type="scientific">Shewanella gelidii</name>
    <dbReference type="NCBI Taxonomy" id="1642821"/>
    <lineage>
        <taxon>Bacteria</taxon>
        <taxon>Pseudomonadati</taxon>
        <taxon>Pseudomonadota</taxon>
        <taxon>Gammaproteobacteria</taxon>
        <taxon>Alteromonadales</taxon>
        <taxon>Shewanellaceae</taxon>
        <taxon>Shewanella</taxon>
    </lineage>
</organism>
<evidence type="ECO:0000313" key="4">
    <source>
        <dbReference type="EMBL" id="GGI84046.1"/>
    </source>
</evidence>
<proteinExistence type="inferred from homology"/>
<sequence>MKILVTGATGFVGSHLLKKLLPEHQITVLTRNIEKAQKEFADKVDYLSDLNGLSELNDYDAVINLAGEPIVAKRWSPAQKDKICKSRWDITQQISSLIQASENPPNCLISASAIGFYGARDKERLDEASAGREEFSHQVCKHWESHALSAQSNLTRVCVTRIGIVLGDNGGALAKMLPPFKLGLGGPIGHGEQGMSWIHIDDLTELMLYLLQSPQCKGIFNATAPNPVSNKDFATALGKAIQRPAFIPTPAIALKLAMGEMSELLTEGQFVYPGRTLLSGFQFRFPYIQDALDNLFAKPELCHN</sequence>
<comment type="caution">
    <text evidence="4">The sequence shown here is derived from an EMBL/GenBank/DDBJ whole genome shotgun (WGS) entry which is preliminary data.</text>
</comment>
<dbReference type="RefSeq" id="WP_188920769.1">
    <property type="nucleotide sequence ID" value="NZ_BMPZ01000005.1"/>
</dbReference>
<dbReference type="InterPro" id="IPR036291">
    <property type="entry name" value="NAD(P)-bd_dom_sf"/>
</dbReference>
<feature type="domain" description="DUF1731" evidence="3">
    <location>
        <begin position="249"/>
        <end position="295"/>
    </location>
</feature>
<name>A0A917JRX6_9GAMM</name>
<dbReference type="Pfam" id="PF01370">
    <property type="entry name" value="Epimerase"/>
    <property type="match status" value="1"/>
</dbReference>
<keyword evidence="5" id="KW-1185">Reference proteome</keyword>
<dbReference type="InterPro" id="IPR013549">
    <property type="entry name" value="DUF1731"/>
</dbReference>
<comment type="similarity">
    <text evidence="1">Belongs to the NAD(P)-dependent epimerase/dehydratase family. SDR39U1 subfamily.</text>
</comment>
<dbReference type="Gene3D" id="3.40.50.720">
    <property type="entry name" value="NAD(P)-binding Rossmann-like Domain"/>
    <property type="match status" value="1"/>
</dbReference>
<evidence type="ECO:0000259" key="3">
    <source>
        <dbReference type="Pfam" id="PF08338"/>
    </source>
</evidence>
<dbReference type="CDD" id="cd05242">
    <property type="entry name" value="SDR_a8"/>
    <property type="match status" value="1"/>
</dbReference>
<accession>A0A917JRX6</accession>
<dbReference type="EMBL" id="BMPZ01000005">
    <property type="protein sequence ID" value="GGI84046.1"/>
    <property type="molecule type" value="Genomic_DNA"/>
</dbReference>
<dbReference type="NCBIfam" id="TIGR01777">
    <property type="entry name" value="yfcH"/>
    <property type="match status" value="1"/>
</dbReference>
<dbReference type="PANTHER" id="PTHR11092">
    <property type="entry name" value="SUGAR NUCLEOTIDE EPIMERASE RELATED"/>
    <property type="match status" value="1"/>
</dbReference>
<protein>
    <submittedName>
        <fullName evidence="4">Epimerase</fullName>
    </submittedName>
</protein>
<reference evidence="4" key="1">
    <citation type="journal article" date="2014" name="Int. J. Syst. Evol. Microbiol.">
        <title>Complete genome sequence of Corynebacterium casei LMG S-19264T (=DSM 44701T), isolated from a smear-ripened cheese.</title>
        <authorList>
            <consortium name="US DOE Joint Genome Institute (JGI-PGF)"/>
            <person name="Walter F."/>
            <person name="Albersmeier A."/>
            <person name="Kalinowski J."/>
            <person name="Ruckert C."/>
        </authorList>
    </citation>
    <scope>NUCLEOTIDE SEQUENCE</scope>
    <source>
        <strain evidence="4">JCM 30804</strain>
    </source>
</reference>
<dbReference type="AlphaFoldDB" id="A0A917JRX6"/>
<dbReference type="Pfam" id="PF08338">
    <property type="entry name" value="DUF1731"/>
    <property type="match status" value="1"/>
</dbReference>
<dbReference type="InterPro" id="IPR010099">
    <property type="entry name" value="SDR39U1"/>
</dbReference>
<evidence type="ECO:0000313" key="5">
    <source>
        <dbReference type="Proteomes" id="UP000613743"/>
    </source>
</evidence>
<dbReference type="Proteomes" id="UP000613743">
    <property type="component" value="Unassembled WGS sequence"/>
</dbReference>
<dbReference type="PANTHER" id="PTHR11092:SF0">
    <property type="entry name" value="EPIMERASE FAMILY PROTEIN SDR39U1"/>
    <property type="match status" value="1"/>
</dbReference>
<dbReference type="InterPro" id="IPR001509">
    <property type="entry name" value="Epimerase_deHydtase"/>
</dbReference>
<evidence type="ECO:0000256" key="1">
    <source>
        <dbReference type="ARBA" id="ARBA00009353"/>
    </source>
</evidence>
<evidence type="ECO:0000259" key="2">
    <source>
        <dbReference type="Pfam" id="PF01370"/>
    </source>
</evidence>
<reference evidence="4" key="2">
    <citation type="submission" date="2020-09" db="EMBL/GenBank/DDBJ databases">
        <authorList>
            <person name="Sun Q."/>
            <person name="Ohkuma M."/>
        </authorList>
    </citation>
    <scope>NUCLEOTIDE SEQUENCE</scope>
    <source>
        <strain evidence="4">JCM 30804</strain>
    </source>
</reference>
<feature type="domain" description="NAD-dependent epimerase/dehydratase" evidence="2">
    <location>
        <begin position="3"/>
        <end position="221"/>
    </location>
</feature>
<dbReference type="SUPFAM" id="SSF51735">
    <property type="entry name" value="NAD(P)-binding Rossmann-fold domains"/>
    <property type="match status" value="1"/>
</dbReference>